<dbReference type="EC" id="3.1.1.-" evidence="5"/>
<evidence type="ECO:0000256" key="4">
    <source>
        <dbReference type="ARBA" id="ARBA00023180"/>
    </source>
</evidence>
<protein>
    <recommendedName>
        <fullName evidence="5">Carboxylic ester hydrolase</fullName>
        <ecNumber evidence="5">3.1.1.-</ecNumber>
    </recommendedName>
</protein>
<comment type="caution">
    <text evidence="7">The sequence shown here is derived from an EMBL/GenBank/DDBJ whole genome shotgun (WGS) entry which is preliminary data.</text>
</comment>
<sequence length="568" mass="63486">MEGSLAVLLAVVCIGWVSADVTAKPPLVNTLQGAMSGIYENSTKGRTFASYYGIPYAKPPMGNLRFMAPVPGDAWDGVLDGSKLRAICPQWSPEVLFLGQSATPEKVRGDEDCLHLNVFTHKTGKTKTKLPVMVWIHGGGYQFGSLREFPPYVMMNKDIVLVTLHYRLGIIGFLSTEDSLVPGNMGLKDQTLALSWVKKNIQSFGGDPDRVTIFGESAGASSVHMQILTPHSDGLFQRAIMQSGNALCPWAMGESHLSNTKMLATHLGCTTVDDSQSMIDCLQTVPLEDLMLAYSNTTLPRGRHPNIWGPRVDGDYVPAAPEILLKEGRFKGVDLIVGVNSHEAASFAGDIFVNPDDLSNFNNNFDNMAPVSLELRQQENNPLGIARAAFDFYIGYNESVTQHDAENVIQLYSDRHFVVPHESVSKFTVKHKPERSLFLYQLNHRGKRSYASHLEGVGDHWVAHADDCFYFFEGGEGFIETFEQIPMSKTDLKIRNELTTMWYNFAKTGNPTPDENLRFEWRPTNHNLEYLSVGSSMVMKQDPSRKWIHNFWTSLPTRQNKLLYPEKV</sequence>
<evidence type="ECO:0000256" key="3">
    <source>
        <dbReference type="ARBA" id="ARBA00022801"/>
    </source>
</evidence>
<evidence type="ECO:0000259" key="6">
    <source>
        <dbReference type="Pfam" id="PF00135"/>
    </source>
</evidence>
<keyword evidence="2" id="KW-0719">Serine esterase</keyword>
<keyword evidence="3 5" id="KW-0378">Hydrolase</keyword>
<reference evidence="7 8" key="1">
    <citation type="submission" date="2024-05" db="EMBL/GenBank/DDBJ databases">
        <authorList>
            <person name="Wallberg A."/>
        </authorList>
    </citation>
    <scope>NUCLEOTIDE SEQUENCE [LARGE SCALE GENOMIC DNA]</scope>
</reference>
<name>A0AAV2QCG7_MEGNR</name>
<dbReference type="InterPro" id="IPR050309">
    <property type="entry name" value="Type-B_Carboxylest/Lipase"/>
</dbReference>
<evidence type="ECO:0000313" key="7">
    <source>
        <dbReference type="EMBL" id="CAL4079189.1"/>
    </source>
</evidence>
<comment type="similarity">
    <text evidence="1 5">Belongs to the type-B carboxylesterase/lipase family.</text>
</comment>
<dbReference type="SUPFAM" id="SSF53474">
    <property type="entry name" value="alpha/beta-Hydrolases"/>
    <property type="match status" value="1"/>
</dbReference>
<feature type="non-terminal residue" evidence="7">
    <location>
        <position position="568"/>
    </location>
</feature>
<dbReference type="EMBL" id="CAXKWB010005596">
    <property type="protein sequence ID" value="CAL4079189.1"/>
    <property type="molecule type" value="Genomic_DNA"/>
</dbReference>
<dbReference type="InterPro" id="IPR002018">
    <property type="entry name" value="CarbesteraseB"/>
</dbReference>
<accession>A0AAV2QCG7</accession>
<dbReference type="Gene3D" id="3.40.50.1820">
    <property type="entry name" value="alpha/beta hydrolase"/>
    <property type="match status" value="1"/>
</dbReference>
<dbReference type="PROSITE" id="PS00122">
    <property type="entry name" value="CARBOXYLESTERASE_B_1"/>
    <property type="match status" value="1"/>
</dbReference>
<feature type="chain" id="PRO_5043086195" description="Carboxylic ester hydrolase" evidence="5">
    <location>
        <begin position="20"/>
        <end position="568"/>
    </location>
</feature>
<feature type="domain" description="Carboxylesterase type B" evidence="6">
    <location>
        <begin position="25"/>
        <end position="544"/>
    </location>
</feature>
<dbReference type="Proteomes" id="UP001497623">
    <property type="component" value="Unassembled WGS sequence"/>
</dbReference>
<gene>
    <name evidence="7" type="ORF">MNOR_LOCUS10867</name>
</gene>
<keyword evidence="8" id="KW-1185">Reference proteome</keyword>
<dbReference type="Pfam" id="PF00135">
    <property type="entry name" value="COesterase"/>
    <property type="match status" value="1"/>
</dbReference>
<keyword evidence="5" id="KW-0732">Signal</keyword>
<evidence type="ECO:0000256" key="2">
    <source>
        <dbReference type="ARBA" id="ARBA00022487"/>
    </source>
</evidence>
<dbReference type="GO" id="GO:0052689">
    <property type="term" value="F:carboxylic ester hydrolase activity"/>
    <property type="evidence" value="ECO:0007669"/>
    <property type="project" value="UniProtKB-KW"/>
</dbReference>
<dbReference type="AlphaFoldDB" id="A0AAV2QCG7"/>
<proteinExistence type="inferred from homology"/>
<feature type="signal peptide" evidence="5">
    <location>
        <begin position="1"/>
        <end position="19"/>
    </location>
</feature>
<keyword evidence="4" id="KW-0325">Glycoprotein</keyword>
<dbReference type="InterPro" id="IPR029058">
    <property type="entry name" value="AB_hydrolase_fold"/>
</dbReference>
<evidence type="ECO:0000256" key="5">
    <source>
        <dbReference type="RuleBase" id="RU361235"/>
    </source>
</evidence>
<evidence type="ECO:0000313" key="8">
    <source>
        <dbReference type="Proteomes" id="UP001497623"/>
    </source>
</evidence>
<organism evidence="7 8">
    <name type="scientific">Meganyctiphanes norvegica</name>
    <name type="common">Northern krill</name>
    <name type="synonym">Thysanopoda norvegica</name>
    <dbReference type="NCBI Taxonomy" id="48144"/>
    <lineage>
        <taxon>Eukaryota</taxon>
        <taxon>Metazoa</taxon>
        <taxon>Ecdysozoa</taxon>
        <taxon>Arthropoda</taxon>
        <taxon>Crustacea</taxon>
        <taxon>Multicrustacea</taxon>
        <taxon>Malacostraca</taxon>
        <taxon>Eumalacostraca</taxon>
        <taxon>Eucarida</taxon>
        <taxon>Euphausiacea</taxon>
        <taxon>Euphausiidae</taxon>
        <taxon>Meganyctiphanes</taxon>
    </lineage>
</organism>
<dbReference type="PANTHER" id="PTHR11559">
    <property type="entry name" value="CARBOXYLESTERASE"/>
    <property type="match status" value="1"/>
</dbReference>
<evidence type="ECO:0000256" key="1">
    <source>
        <dbReference type="ARBA" id="ARBA00005964"/>
    </source>
</evidence>
<dbReference type="InterPro" id="IPR019826">
    <property type="entry name" value="Carboxylesterase_B_AS"/>
</dbReference>